<sequence>MLDFLYKLEDYPKQNQINTEQNTASAIPFINPKLSLYFQNKMSNGESILAEIKENYPENVPNLDQRFIEIYIDYFEHEKPDFSILLDEFLINNAELLIQCGIMKLLFEKVPNSFNHIYHTLISGGKSAFFQFDQESGFYIITRYSSDKSFSLIISQILQVTIANISDYSIFYPPIKSIFNFEPDVSYPNLDCTILVTNLFETREKQVILSTLKALRNGFVVSTQSQTFLGPVLMKYFNDFIVDSDLAIETVYTFSAGIAGISGIPQFDKKEIINISESQINTDNDFLQRIGIKLIIALIEFQRNEINKKMEGKILDIFENTHILPTVFEIAQIGSYKLKISALQLIDLCVYYCLPNELNIFIENGLFKILSDTFENEQADSSAEREIILICINILRNSLKKGASIQVGNDNFNEMIKLFKYLKTLICNEDQQIANFAQNVYIKLLVYYGDFEEEEQ</sequence>
<keyword evidence="2" id="KW-1185">Reference proteome</keyword>
<evidence type="ECO:0000313" key="2">
    <source>
        <dbReference type="Proteomes" id="UP001470230"/>
    </source>
</evidence>
<dbReference type="Proteomes" id="UP001470230">
    <property type="component" value="Unassembled WGS sequence"/>
</dbReference>
<dbReference type="EMBL" id="JAPFFF010000005">
    <property type="protein sequence ID" value="KAK8889461.1"/>
    <property type="molecule type" value="Genomic_DNA"/>
</dbReference>
<accession>A0ABR2KFA4</accession>
<protein>
    <submittedName>
        <fullName evidence="1">Uncharacterized protein</fullName>
    </submittedName>
</protein>
<proteinExistence type="predicted"/>
<name>A0ABR2KFA4_9EUKA</name>
<organism evidence="1 2">
    <name type="scientific">Tritrichomonas musculus</name>
    <dbReference type="NCBI Taxonomy" id="1915356"/>
    <lineage>
        <taxon>Eukaryota</taxon>
        <taxon>Metamonada</taxon>
        <taxon>Parabasalia</taxon>
        <taxon>Tritrichomonadida</taxon>
        <taxon>Tritrichomonadidae</taxon>
        <taxon>Tritrichomonas</taxon>
    </lineage>
</organism>
<dbReference type="InterPro" id="IPR016024">
    <property type="entry name" value="ARM-type_fold"/>
</dbReference>
<reference evidence="1 2" key="1">
    <citation type="submission" date="2024-04" db="EMBL/GenBank/DDBJ databases">
        <title>Tritrichomonas musculus Genome.</title>
        <authorList>
            <person name="Alves-Ferreira E."/>
            <person name="Grigg M."/>
            <person name="Lorenzi H."/>
            <person name="Galac M."/>
        </authorList>
    </citation>
    <scope>NUCLEOTIDE SEQUENCE [LARGE SCALE GENOMIC DNA]</scope>
    <source>
        <strain evidence="1 2">EAF2021</strain>
    </source>
</reference>
<gene>
    <name evidence="1" type="ORF">M9Y10_034208</name>
</gene>
<dbReference type="SUPFAM" id="SSF48371">
    <property type="entry name" value="ARM repeat"/>
    <property type="match status" value="1"/>
</dbReference>
<evidence type="ECO:0000313" key="1">
    <source>
        <dbReference type="EMBL" id="KAK8889461.1"/>
    </source>
</evidence>
<comment type="caution">
    <text evidence="1">The sequence shown here is derived from an EMBL/GenBank/DDBJ whole genome shotgun (WGS) entry which is preliminary data.</text>
</comment>